<organism evidence="2 3">
    <name type="scientific">Balaenoptera musculus</name>
    <name type="common">Blue whale</name>
    <dbReference type="NCBI Taxonomy" id="9771"/>
    <lineage>
        <taxon>Eukaryota</taxon>
        <taxon>Metazoa</taxon>
        <taxon>Chordata</taxon>
        <taxon>Craniata</taxon>
        <taxon>Vertebrata</taxon>
        <taxon>Euteleostomi</taxon>
        <taxon>Mammalia</taxon>
        <taxon>Eutheria</taxon>
        <taxon>Laurasiatheria</taxon>
        <taxon>Artiodactyla</taxon>
        <taxon>Whippomorpha</taxon>
        <taxon>Cetacea</taxon>
        <taxon>Mysticeti</taxon>
        <taxon>Balaenopteridae</taxon>
        <taxon>Balaenoptera</taxon>
    </lineage>
</organism>
<gene>
    <name evidence="3" type="primary">LOC118895306</name>
</gene>
<sequence>MLSSIHSSVEAKEHSPAPEPSGACLSWRARKGTRGSPRAAAGPSGPRAKPGGAAARVRAPEARAEHVTTPRGAGSAVPHAGGGGESNGGRRRLRGGCAAGAAAESAGAAAAPRTVHPRPPPARDRPSPSSPSASPGARRGPQFTRPVIPRLSQQCTLLPGTRTTEGEVSFLQEANFGGELSNKERPCGYSESEQEAEIQTSPLMTLGDVCNLELEFLKTEKWQRNGWDVDVLLVRQPQLCGQGQDSGGQWNSKIERIDQQQPVQHQPSTMEC</sequence>
<evidence type="ECO:0000313" key="3">
    <source>
        <dbReference type="RefSeq" id="XP_036708139.1"/>
    </source>
</evidence>
<accession>A0A8B8XF04</accession>
<feature type="compositionally biased region" description="Low complexity" evidence="1">
    <location>
        <begin position="95"/>
        <end position="111"/>
    </location>
</feature>
<dbReference type="KEGG" id="bmus:118895306"/>
<reference evidence="3" key="1">
    <citation type="submission" date="2025-08" db="UniProtKB">
        <authorList>
            <consortium name="RefSeq"/>
        </authorList>
    </citation>
    <scope>IDENTIFICATION</scope>
    <source>
        <tissue evidence="3">Epidermis and Blubber</tissue>
    </source>
</reference>
<dbReference type="RefSeq" id="XP_036708139.1">
    <property type="nucleotide sequence ID" value="XM_036852244.1"/>
</dbReference>
<feature type="compositionally biased region" description="Low complexity" evidence="1">
    <location>
        <begin position="34"/>
        <end position="57"/>
    </location>
</feature>
<keyword evidence="2" id="KW-1185">Reference proteome</keyword>
<dbReference type="Proteomes" id="UP000694857">
    <property type="component" value="Chromosome 5"/>
</dbReference>
<name>A0A8B8XF04_BALMU</name>
<evidence type="ECO:0000313" key="2">
    <source>
        <dbReference type="Proteomes" id="UP000694857"/>
    </source>
</evidence>
<feature type="region of interest" description="Disordered" evidence="1">
    <location>
        <begin position="1"/>
        <end position="152"/>
    </location>
</feature>
<dbReference type="GeneID" id="118895306"/>
<feature type="compositionally biased region" description="Low complexity" evidence="1">
    <location>
        <begin position="130"/>
        <end position="141"/>
    </location>
</feature>
<feature type="compositionally biased region" description="Basic and acidic residues" evidence="1">
    <location>
        <begin position="58"/>
        <end position="68"/>
    </location>
</feature>
<evidence type="ECO:0000256" key="1">
    <source>
        <dbReference type="SAM" id="MobiDB-lite"/>
    </source>
</evidence>
<dbReference type="AlphaFoldDB" id="A0A8B8XF04"/>
<proteinExistence type="predicted"/>
<protein>
    <submittedName>
        <fullName evidence="3">Translation initiation factor IF-2-like</fullName>
    </submittedName>
</protein>